<protein>
    <submittedName>
        <fullName evidence="2">ATP synthase F0 subunit 8</fullName>
    </submittedName>
</protein>
<accession>A0A6M4SQ73</accession>
<sequence>MPQLDIIYISLTFVWIWMTLIMMTQKIKSFPMNNEPINPSLNNKTKPTLTLPWT</sequence>
<feature type="transmembrane region" description="Helical" evidence="1">
    <location>
        <begin position="6"/>
        <end position="23"/>
    </location>
</feature>
<evidence type="ECO:0000256" key="1">
    <source>
        <dbReference type="SAM" id="Phobius"/>
    </source>
</evidence>
<dbReference type="EMBL" id="MN646174">
    <property type="protein sequence ID" value="QJS52077.1"/>
    <property type="molecule type" value="Genomic_DNA"/>
</dbReference>
<keyword evidence="1" id="KW-0472">Membrane</keyword>
<organism evidence="2">
    <name type="scientific">Eryx miliaris</name>
    <name type="common">Desert sand boa</name>
    <name type="synonym">Anguis miliaris</name>
    <dbReference type="NCBI Taxonomy" id="51871"/>
    <lineage>
        <taxon>Eukaryota</taxon>
        <taxon>Metazoa</taxon>
        <taxon>Chordata</taxon>
        <taxon>Craniata</taxon>
        <taxon>Vertebrata</taxon>
        <taxon>Euteleostomi</taxon>
        <taxon>Lepidosauria</taxon>
        <taxon>Squamata</taxon>
        <taxon>Bifurcata</taxon>
        <taxon>Unidentata</taxon>
        <taxon>Episquamata</taxon>
        <taxon>Toxicofera</taxon>
        <taxon>Serpentes</taxon>
        <taxon>Henophidia</taxon>
        <taxon>Boidae</taxon>
        <taxon>Erycinae</taxon>
        <taxon>Eryx</taxon>
    </lineage>
</organism>
<evidence type="ECO:0000313" key="2">
    <source>
        <dbReference type="EMBL" id="QJS52077.1"/>
    </source>
</evidence>
<geneLocation type="mitochondrion" evidence="2"/>
<reference evidence="2" key="1">
    <citation type="journal article" date="2020" name="Mitochondrial DNA Part B Resour">
        <title>Next-generation sequencing yields a complete mitochondrial genome of the Tartar sand boa (Eryx tataricus) from Junggar Basin.</title>
        <authorList>
            <person name="Cai B."/>
            <person name="Guo X."/>
            <person name="Song Z."/>
            <person name="Jiang J."/>
        </authorList>
    </citation>
    <scope>NUCLEOTIDE SEQUENCE</scope>
    <source>
        <tissue evidence="2">Liver</tissue>
    </source>
</reference>
<keyword evidence="1" id="KW-0812">Transmembrane</keyword>
<gene>
    <name evidence="2" type="primary">ATP8</name>
</gene>
<keyword evidence="2" id="KW-0496">Mitochondrion</keyword>
<proteinExistence type="predicted"/>
<dbReference type="AlphaFoldDB" id="A0A6M4SQ73"/>
<keyword evidence="1" id="KW-1133">Transmembrane helix</keyword>
<name>A0A6M4SQ73_ERYTA</name>